<reference evidence="2 3" key="1">
    <citation type="journal article" date="2011" name="J. Gen. Appl. Microbiol.">
        <title>Draft genome sequencing of the enigmatic basidiomycete Mixia osmundae.</title>
        <authorList>
            <person name="Nishida H."/>
            <person name="Nagatsuka Y."/>
            <person name="Sugiyama J."/>
        </authorList>
    </citation>
    <scope>NUCLEOTIDE SEQUENCE [LARGE SCALE GENOMIC DNA]</scope>
    <source>
        <strain evidence="3">CBS 9802 / IAM 14324 / JCM 22182 / KY 12970</strain>
    </source>
</reference>
<comment type="caution">
    <text evidence="2">The sequence shown here is derived from an EMBL/GenBank/DDBJ whole genome shotgun (WGS) entry which is preliminary data.</text>
</comment>
<dbReference type="GO" id="GO:0005739">
    <property type="term" value="C:mitochondrion"/>
    <property type="evidence" value="ECO:0007669"/>
    <property type="project" value="TreeGrafter"/>
</dbReference>
<dbReference type="Gene3D" id="3.40.250.10">
    <property type="entry name" value="Rhodanese-like domain"/>
    <property type="match status" value="1"/>
</dbReference>
<dbReference type="STRING" id="764103.G7E0F0"/>
<dbReference type="FunCoup" id="G7E0F0">
    <property type="interactions" value="310"/>
</dbReference>
<dbReference type="GO" id="GO:0004792">
    <property type="term" value="F:thiosulfate-cyanide sulfurtransferase activity"/>
    <property type="evidence" value="ECO:0007669"/>
    <property type="project" value="TreeGrafter"/>
</dbReference>
<dbReference type="eggNOG" id="KOG1530">
    <property type="taxonomic scope" value="Eukaryota"/>
</dbReference>
<accession>G7E0F0</accession>
<dbReference type="EMBL" id="BABT02000078">
    <property type="protein sequence ID" value="GAA96310.1"/>
    <property type="molecule type" value="Genomic_DNA"/>
</dbReference>
<dbReference type="RefSeq" id="XP_014566906.1">
    <property type="nucleotide sequence ID" value="XM_014711420.1"/>
</dbReference>
<reference evidence="2 3" key="2">
    <citation type="journal article" date="2012" name="Open Biol.">
        <title>Characteristics of nucleosomes and linker DNA regions on the genome of the basidiomycete Mixia osmundae revealed by mono- and dinucleosome mapping.</title>
        <authorList>
            <person name="Nishida H."/>
            <person name="Kondo S."/>
            <person name="Matsumoto T."/>
            <person name="Suzuki Y."/>
            <person name="Yoshikawa H."/>
            <person name="Taylor T.D."/>
            <person name="Sugiyama J."/>
        </authorList>
    </citation>
    <scope>NUCLEOTIDE SEQUENCE [LARGE SCALE GENOMIC DNA]</scope>
    <source>
        <strain evidence="3">CBS 9802 / IAM 14324 / JCM 22182 / KY 12970</strain>
    </source>
</reference>
<organism evidence="2 3">
    <name type="scientific">Mixia osmundae (strain CBS 9802 / IAM 14324 / JCM 22182 / KY 12970)</name>
    <dbReference type="NCBI Taxonomy" id="764103"/>
    <lineage>
        <taxon>Eukaryota</taxon>
        <taxon>Fungi</taxon>
        <taxon>Dikarya</taxon>
        <taxon>Basidiomycota</taxon>
        <taxon>Pucciniomycotina</taxon>
        <taxon>Mixiomycetes</taxon>
        <taxon>Mixiales</taxon>
        <taxon>Mixiaceae</taxon>
        <taxon>Mixia</taxon>
    </lineage>
</organism>
<evidence type="ECO:0000259" key="1">
    <source>
        <dbReference type="PROSITE" id="PS50206"/>
    </source>
</evidence>
<dbReference type="PANTHER" id="PTHR44086">
    <property type="entry name" value="THIOSULFATE SULFURTRANSFERASE RDL2, MITOCHONDRIAL-RELATED"/>
    <property type="match status" value="1"/>
</dbReference>
<keyword evidence="3" id="KW-1185">Reference proteome</keyword>
<gene>
    <name evidence="2" type="primary">Mo02976</name>
    <name evidence="2" type="ORF">E5Q_02976</name>
</gene>
<dbReference type="SMART" id="SM00450">
    <property type="entry name" value="RHOD"/>
    <property type="match status" value="1"/>
</dbReference>
<dbReference type="PROSITE" id="PS50206">
    <property type="entry name" value="RHODANESE_3"/>
    <property type="match status" value="1"/>
</dbReference>
<dbReference type="InParanoid" id="G7E0F0"/>
<dbReference type="Proteomes" id="UP000009131">
    <property type="component" value="Unassembled WGS sequence"/>
</dbReference>
<sequence length="176" mass="19849">MLRTVSSRVVRASFLKASRSAPSALRAPQWQARPSVQLRQLSVSVARSRALPLSFAKDKLNQDVTYDELKPLTEQPSDDVLLVDVREIDEVMQGNIPSSVNLPLSDLGKTLELDSGEFTRLHGFYKPTKEQPMVFYCRTGKRSEAAKQLAEKKGYQFVRNYKGSWADWVANENKSS</sequence>
<dbReference type="PANTHER" id="PTHR44086:SF10">
    <property type="entry name" value="THIOSULFATE SULFURTRANSFERASE_RHODANESE-LIKE DOMAIN-CONTAINING PROTEIN 3"/>
    <property type="match status" value="1"/>
</dbReference>
<evidence type="ECO:0000313" key="3">
    <source>
        <dbReference type="Proteomes" id="UP000009131"/>
    </source>
</evidence>
<protein>
    <recommendedName>
        <fullName evidence="1">Rhodanese domain-containing protein</fullName>
    </recommendedName>
</protein>
<dbReference type="Pfam" id="PF00581">
    <property type="entry name" value="Rhodanese"/>
    <property type="match status" value="1"/>
</dbReference>
<dbReference type="HOGENOM" id="CLU_089574_0_0_1"/>
<dbReference type="SUPFAM" id="SSF52821">
    <property type="entry name" value="Rhodanese/Cell cycle control phosphatase"/>
    <property type="match status" value="1"/>
</dbReference>
<proteinExistence type="predicted"/>
<feature type="domain" description="Rhodanese" evidence="1">
    <location>
        <begin position="76"/>
        <end position="173"/>
    </location>
</feature>
<dbReference type="OrthoDB" id="566238at2759"/>
<dbReference type="AlphaFoldDB" id="G7E0F0"/>
<evidence type="ECO:0000313" key="2">
    <source>
        <dbReference type="EMBL" id="GAA96310.1"/>
    </source>
</evidence>
<dbReference type="InterPro" id="IPR036873">
    <property type="entry name" value="Rhodanese-like_dom_sf"/>
</dbReference>
<dbReference type="InterPro" id="IPR001763">
    <property type="entry name" value="Rhodanese-like_dom"/>
</dbReference>
<dbReference type="OMA" id="RARHYEG"/>
<name>G7E0F0_MIXOS</name>